<dbReference type="GO" id="GO:0015035">
    <property type="term" value="F:protein-disulfide reductase activity"/>
    <property type="evidence" value="ECO:0007669"/>
    <property type="project" value="TreeGrafter"/>
</dbReference>
<evidence type="ECO:0000256" key="3">
    <source>
        <dbReference type="ARBA" id="ARBA00022692"/>
    </source>
</evidence>
<evidence type="ECO:0000256" key="7">
    <source>
        <dbReference type="SAM" id="Phobius"/>
    </source>
</evidence>
<feature type="domain" description="Thioredoxin" evidence="8">
    <location>
        <begin position="261"/>
        <end position="395"/>
    </location>
</feature>
<evidence type="ECO:0000313" key="9">
    <source>
        <dbReference type="EMBL" id="OGW96809.1"/>
    </source>
</evidence>
<dbReference type="PANTHER" id="PTHR32234">
    <property type="entry name" value="THIOL:DISULFIDE INTERCHANGE PROTEIN DSBD"/>
    <property type="match status" value="1"/>
</dbReference>
<evidence type="ECO:0000256" key="2">
    <source>
        <dbReference type="ARBA" id="ARBA00022475"/>
    </source>
</evidence>
<feature type="transmembrane region" description="Helical" evidence="7">
    <location>
        <begin position="255"/>
        <end position="275"/>
    </location>
</feature>
<feature type="transmembrane region" description="Helical" evidence="7">
    <location>
        <begin position="6"/>
        <end position="29"/>
    </location>
</feature>
<evidence type="ECO:0000313" key="10">
    <source>
        <dbReference type="Proteomes" id="UP000178187"/>
    </source>
</evidence>
<dbReference type="EMBL" id="MHFR01000048">
    <property type="protein sequence ID" value="OGW96809.1"/>
    <property type="molecule type" value="Genomic_DNA"/>
</dbReference>
<dbReference type="InterPro" id="IPR003834">
    <property type="entry name" value="Cyt_c_assmbl_TM_dom"/>
</dbReference>
<evidence type="ECO:0000256" key="1">
    <source>
        <dbReference type="ARBA" id="ARBA00004651"/>
    </source>
</evidence>
<dbReference type="GO" id="GO:0017004">
    <property type="term" value="P:cytochrome complex assembly"/>
    <property type="evidence" value="ECO:0007669"/>
    <property type="project" value="UniProtKB-KW"/>
</dbReference>
<keyword evidence="5 7" id="KW-1133">Transmembrane helix</keyword>
<evidence type="ECO:0000256" key="5">
    <source>
        <dbReference type="ARBA" id="ARBA00022989"/>
    </source>
</evidence>
<keyword evidence="6 7" id="KW-0472">Membrane</keyword>
<feature type="transmembrane region" description="Helical" evidence="7">
    <location>
        <begin position="124"/>
        <end position="152"/>
    </location>
</feature>
<protein>
    <recommendedName>
        <fullName evidence="8">Thioredoxin domain-containing protein</fullName>
    </recommendedName>
</protein>
<feature type="transmembrane region" description="Helical" evidence="7">
    <location>
        <begin position="83"/>
        <end position="103"/>
    </location>
</feature>
<dbReference type="AlphaFoldDB" id="A0A1G1KW63"/>
<comment type="subcellular location">
    <subcellularLocation>
        <location evidence="1">Cell membrane</location>
        <topology evidence="1">Multi-pass membrane protein</topology>
    </subcellularLocation>
</comment>
<dbReference type="Pfam" id="PF02683">
    <property type="entry name" value="DsbD_TM"/>
    <property type="match status" value="1"/>
</dbReference>
<feature type="transmembrane region" description="Helical" evidence="7">
    <location>
        <begin position="50"/>
        <end position="71"/>
    </location>
</feature>
<accession>A0A1G1KW63</accession>
<dbReference type="GO" id="GO:0045454">
    <property type="term" value="P:cell redox homeostasis"/>
    <property type="evidence" value="ECO:0007669"/>
    <property type="project" value="TreeGrafter"/>
</dbReference>
<dbReference type="PROSITE" id="PS51352">
    <property type="entry name" value="THIOREDOXIN_2"/>
    <property type="match status" value="1"/>
</dbReference>
<dbReference type="InterPro" id="IPR036249">
    <property type="entry name" value="Thioredoxin-like_sf"/>
</dbReference>
<organism evidence="9 10">
    <name type="scientific">Candidatus Danuiimicrobium aquiferis</name>
    <dbReference type="NCBI Taxonomy" id="1801832"/>
    <lineage>
        <taxon>Bacteria</taxon>
        <taxon>Pseudomonadati</taxon>
        <taxon>Candidatus Omnitrophota</taxon>
        <taxon>Candidatus Danuiimicrobium</taxon>
    </lineage>
</organism>
<evidence type="ECO:0000256" key="6">
    <source>
        <dbReference type="ARBA" id="ARBA00023136"/>
    </source>
</evidence>
<keyword evidence="4" id="KW-0201">Cytochrome c-type biogenesis</keyword>
<keyword evidence="2" id="KW-1003">Cell membrane</keyword>
<dbReference type="CDD" id="cd02953">
    <property type="entry name" value="DsbDgamma"/>
    <property type="match status" value="1"/>
</dbReference>
<dbReference type="GO" id="GO:0005886">
    <property type="term" value="C:plasma membrane"/>
    <property type="evidence" value="ECO:0007669"/>
    <property type="project" value="UniProtKB-SubCell"/>
</dbReference>
<gene>
    <name evidence="9" type="ORF">A3G33_01600</name>
</gene>
<name>A0A1G1KW63_9BACT</name>
<dbReference type="InterPro" id="IPR035671">
    <property type="entry name" value="DsbD_gamma"/>
</dbReference>
<feature type="transmembrane region" description="Helical" evidence="7">
    <location>
        <begin position="224"/>
        <end position="243"/>
    </location>
</feature>
<dbReference type="InterPro" id="IPR013766">
    <property type="entry name" value="Thioredoxin_domain"/>
</dbReference>
<comment type="caution">
    <text evidence="9">The sequence shown here is derived from an EMBL/GenBank/DDBJ whole genome shotgun (WGS) entry which is preliminary data.</text>
</comment>
<keyword evidence="3 7" id="KW-0812">Transmembrane</keyword>
<feature type="transmembrane region" description="Helical" evidence="7">
    <location>
        <begin position="164"/>
        <end position="187"/>
    </location>
</feature>
<feature type="transmembrane region" description="Helical" evidence="7">
    <location>
        <begin position="199"/>
        <end position="218"/>
    </location>
</feature>
<evidence type="ECO:0000256" key="4">
    <source>
        <dbReference type="ARBA" id="ARBA00022748"/>
    </source>
</evidence>
<evidence type="ECO:0000259" key="8">
    <source>
        <dbReference type="PROSITE" id="PS51352"/>
    </source>
</evidence>
<reference evidence="9 10" key="1">
    <citation type="journal article" date="2016" name="Nat. Commun.">
        <title>Thousands of microbial genomes shed light on interconnected biogeochemical processes in an aquifer system.</title>
        <authorList>
            <person name="Anantharaman K."/>
            <person name="Brown C.T."/>
            <person name="Hug L.A."/>
            <person name="Sharon I."/>
            <person name="Castelle C.J."/>
            <person name="Probst A.J."/>
            <person name="Thomas B.C."/>
            <person name="Singh A."/>
            <person name="Wilkins M.J."/>
            <person name="Karaoz U."/>
            <person name="Brodie E.L."/>
            <person name="Williams K.H."/>
            <person name="Hubbard S.S."/>
            <person name="Banfield J.F."/>
        </authorList>
    </citation>
    <scope>NUCLEOTIDE SEQUENCE [LARGE SCALE GENOMIC DNA]</scope>
</reference>
<sequence length="398" mass="43665">MEWNFLSLLGIFLSGLALNLTPCIYPMLSVTVGLFGGRERESVIVSFRRALAYVAGIMMMYSVLGVVAALTGHLFGEVLQNPYVLLGIAVLMAALALSMFGLYELQMPAAVLDWLGGKRRIVGFSGIFLSGLFVGIFAAPCIGPPIVALLTIVGKEGNPLKGFLLFFILSIGLGLPYLVLGTFSGLLSKLPKSGEWMIWVKKVFGVILVGAAFFYMALAAKPNIIPFIFPMTLGVGGIYLGFFEKAGNQNKTFRRFKQSMGTIATLSAFFILFFAPTKGPAWEPYSLEKLAQARQEGKPVVIDFYADWCIACHELDQFTYSNPKVIAALEPFVRLKNDLSDPNSEEALDVIQQYQLFGVPTVIFLDRTGNEVPDTRIDGFVSADEFLELVDVVRQANR</sequence>
<dbReference type="Proteomes" id="UP000178187">
    <property type="component" value="Unassembled WGS sequence"/>
</dbReference>
<proteinExistence type="predicted"/>
<dbReference type="SUPFAM" id="SSF52833">
    <property type="entry name" value="Thioredoxin-like"/>
    <property type="match status" value="1"/>
</dbReference>
<dbReference type="Pfam" id="PF13899">
    <property type="entry name" value="Thioredoxin_7"/>
    <property type="match status" value="1"/>
</dbReference>
<dbReference type="PANTHER" id="PTHR32234:SF0">
    <property type="entry name" value="THIOL:DISULFIDE INTERCHANGE PROTEIN DSBD"/>
    <property type="match status" value="1"/>
</dbReference>
<dbReference type="Gene3D" id="3.40.30.10">
    <property type="entry name" value="Glutaredoxin"/>
    <property type="match status" value="1"/>
</dbReference>